<dbReference type="InterPro" id="IPR013083">
    <property type="entry name" value="Znf_RING/FYVE/PHD"/>
</dbReference>
<keyword evidence="6" id="KW-1185">Reference proteome</keyword>
<feature type="compositionally biased region" description="Basic and acidic residues" evidence="3">
    <location>
        <begin position="676"/>
        <end position="687"/>
    </location>
</feature>
<feature type="region of interest" description="Disordered" evidence="3">
    <location>
        <begin position="146"/>
        <end position="167"/>
    </location>
</feature>
<dbReference type="Pfam" id="PF13920">
    <property type="entry name" value="zf-C3HC4_3"/>
    <property type="match status" value="1"/>
</dbReference>
<dbReference type="Gene3D" id="3.30.40.10">
    <property type="entry name" value="Zinc/RING finger domain, C3HC4 (zinc finger)"/>
    <property type="match status" value="1"/>
</dbReference>
<evidence type="ECO:0000313" key="6">
    <source>
        <dbReference type="Proteomes" id="UP001454036"/>
    </source>
</evidence>
<feature type="compositionally biased region" description="Polar residues" evidence="3">
    <location>
        <begin position="326"/>
        <end position="336"/>
    </location>
</feature>
<dbReference type="PANTHER" id="PTHR46519:SF3">
    <property type="entry name" value="RING_U-BOX SUPERFAMILY PROTEIN"/>
    <property type="match status" value="1"/>
</dbReference>
<feature type="compositionally biased region" description="Polar residues" evidence="3">
    <location>
        <begin position="352"/>
        <end position="368"/>
    </location>
</feature>
<feature type="region of interest" description="Disordered" evidence="3">
    <location>
        <begin position="654"/>
        <end position="687"/>
    </location>
</feature>
<gene>
    <name evidence="5" type="ORF">LIER_07980</name>
</gene>
<feature type="domain" description="RING-type" evidence="4">
    <location>
        <begin position="785"/>
        <end position="822"/>
    </location>
</feature>
<keyword evidence="1" id="KW-0862">Zinc</keyword>
<feature type="coiled-coil region" evidence="2">
    <location>
        <begin position="714"/>
        <end position="744"/>
    </location>
</feature>
<evidence type="ECO:0000313" key="5">
    <source>
        <dbReference type="EMBL" id="GAA0148579.1"/>
    </source>
</evidence>
<dbReference type="CDD" id="cd16647">
    <property type="entry name" value="mRING-HC-C3HC5_NEU1"/>
    <property type="match status" value="1"/>
</dbReference>
<keyword evidence="2" id="KW-0175">Coiled coil</keyword>
<keyword evidence="1" id="KW-0479">Metal-binding</keyword>
<keyword evidence="1" id="KW-0863">Zinc-finger</keyword>
<protein>
    <recommendedName>
        <fullName evidence="4">RING-type domain-containing protein</fullName>
    </recommendedName>
</protein>
<evidence type="ECO:0000259" key="4">
    <source>
        <dbReference type="PROSITE" id="PS50089"/>
    </source>
</evidence>
<dbReference type="InterPro" id="IPR001841">
    <property type="entry name" value="Znf_RING"/>
</dbReference>
<feature type="region of interest" description="Disordered" evidence="3">
    <location>
        <begin position="59"/>
        <end position="91"/>
    </location>
</feature>
<evidence type="ECO:0000256" key="2">
    <source>
        <dbReference type="SAM" id="Coils"/>
    </source>
</evidence>
<reference evidence="5 6" key="1">
    <citation type="submission" date="2024-01" db="EMBL/GenBank/DDBJ databases">
        <title>The complete chloroplast genome sequence of Lithospermum erythrorhizon: insights into the phylogenetic relationship among Boraginaceae species and the maternal lineages of purple gromwells.</title>
        <authorList>
            <person name="Okada T."/>
            <person name="Watanabe K."/>
        </authorList>
    </citation>
    <scope>NUCLEOTIDE SEQUENCE [LARGE SCALE GENOMIC DNA]</scope>
</reference>
<feature type="region of interest" description="Disordered" evidence="3">
    <location>
        <begin position="326"/>
        <end position="368"/>
    </location>
</feature>
<feature type="compositionally biased region" description="Low complexity" evidence="3">
    <location>
        <begin position="73"/>
        <end position="86"/>
    </location>
</feature>
<evidence type="ECO:0000256" key="1">
    <source>
        <dbReference type="PROSITE-ProRule" id="PRU00175"/>
    </source>
</evidence>
<feature type="compositionally biased region" description="Polar residues" evidence="3">
    <location>
        <begin position="153"/>
        <end position="165"/>
    </location>
</feature>
<dbReference type="PROSITE" id="PS50089">
    <property type="entry name" value="ZF_RING_2"/>
    <property type="match status" value="1"/>
</dbReference>
<feature type="compositionally biased region" description="Polar residues" evidence="3">
    <location>
        <begin position="119"/>
        <end position="128"/>
    </location>
</feature>
<feature type="compositionally biased region" description="Polar residues" evidence="3">
    <location>
        <begin position="666"/>
        <end position="675"/>
    </location>
</feature>
<dbReference type="PANTHER" id="PTHR46519">
    <property type="entry name" value="RING/U-BOX SUPERFAMILY PROTEIN"/>
    <property type="match status" value="1"/>
</dbReference>
<comment type="caution">
    <text evidence="5">The sequence shown here is derived from an EMBL/GenBank/DDBJ whole genome shotgun (WGS) entry which is preliminary data.</text>
</comment>
<name>A0AAV3PAJ9_LITER</name>
<dbReference type="Proteomes" id="UP001454036">
    <property type="component" value="Unassembled WGS sequence"/>
</dbReference>
<feature type="region of interest" description="Disordered" evidence="3">
    <location>
        <begin position="103"/>
        <end position="132"/>
    </location>
</feature>
<dbReference type="GO" id="GO:0008270">
    <property type="term" value="F:zinc ion binding"/>
    <property type="evidence" value="ECO:0007669"/>
    <property type="project" value="UniProtKB-KW"/>
</dbReference>
<dbReference type="AlphaFoldDB" id="A0AAV3PAJ9"/>
<organism evidence="5 6">
    <name type="scientific">Lithospermum erythrorhizon</name>
    <name type="common">Purple gromwell</name>
    <name type="synonym">Lithospermum officinale var. erythrorhizon</name>
    <dbReference type="NCBI Taxonomy" id="34254"/>
    <lineage>
        <taxon>Eukaryota</taxon>
        <taxon>Viridiplantae</taxon>
        <taxon>Streptophyta</taxon>
        <taxon>Embryophyta</taxon>
        <taxon>Tracheophyta</taxon>
        <taxon>Spermatophyta</taxon>
        <taxon>Magnoliopsida</taxon>
        <taxon>eudicotyledons</taxon>
        <taxon>Gunneridae</taxon>
        <taxon>Pentapetalae</taxon>
        <taxon>asterids</taxon>
        <taxon>lamiids</taxon>
        <taxon>Boraginales</taxon>
        <taxon>Boraginaceae</taxon>
        <taxon>Boraginoideae</taxon>
        <taxon>Lithospermeae</taxon>
        <taxon>Lithospermum</taxon>
    </lineage>
</organism>
<dbReference type="EMBL" id="BAABME010001260">
    <property type="protein sequence ID" value="GAA0148579.1"/>
    <property type="molecule type" value="Genomic_DNA"/>
</dbReference>
<sequence>MAVAGLHNVSAYDSAFLREARSPASRLWGEPERPNTRASSVLQMWRELEGEHVVSHPNMRLEELPRPLGSETSGSGRLSSQGSLNGDGFLENVVQGDNETVSYPQSLVDSDNEHEDDNSFCSEQSTDLGETERDRVRQVFREWMRSGGGVKNHSPNASLRNNRSRSPLLGQNERERVRVIREWMQINSQHRGSHGSLRDESISEIGSQIEQVRDGQLVSHREVAERRPLRKLCGRQALLDMLVRAQRERKEEILKLLQHRPVSDFAHRNRIQTLLKGRFLLNQRLARDERPACTAVNELGLLRQRHAVSDLRDGFLSRLDQQPSQNVYLSNGQPQSNNDLDDEDETDLHSEYGNSQTENVGIHNSQDNTIQDLNRQENIAVETEAEVQILRNINREDETSSIELARGGHSREDNTIGNYWPENSPEETEQVSNALETVPTHLLHNANIPQNFDAGELIPGAVETVHTYLLESHPIYNDDSPQNVYASEGHGAAGNMYSMAEELPLQGILAHVEELQESESELEEYDLQSSVREISEWTEVNIEENTLQETGSQRYHEPANGDVMEQTQLQESDEEWSGNVLQEAISSWLDVPSGQETGSVGRDNSFYFPDEEDIQSTELRQLLGRRRVSTLLRSGFRESLDQLIQSYVQRQNDASAEWDLDEESSSHASVEQGQEPQHHNQDPDQEARWGHELQDDDWPDLSPLRHTQNKWEMINELRIDMAGLQQKMNNMQNMLEACMDLQLELQRSVRQEVSAALNRPFNSSADNAEITVDDSRWDRVRKGICCMCSDSHIDTLLYRCGHMCTCSKCADELVQGGKCPMCYAPVIEVVRAYFIQ</sequence>
<dbReference type="SUPFAM" id="SSF57850">
    <property type="entry name" value="RING/U-box"/>
    <property type="match status" value="1"/>
</dbReference>
<accession>A0AAV3PAJ9</accession>
<feature type="region of interest" description="Disordered" evidence="3">
    <location>
        <begin position="400"/>
        <end position="431"/>
    </location>
</feature>
<proteinExistence type="predicted"/>
<evidence type="ECO:0000256" key="3">
    <source>
        <dbReference type="SAM" id="MobiDB-lite"/>
    </source>
</evidence>